<feature type="region of interest" description="Disordered" evidence="9">
    <location>
        <begin position="503"/>
        <end position="530"/>
    </location>
</feature>
<keyword evidence="5" id="KW-0418">Kinase</keyword>
<evidence type="ECO:0000256" key="9">
    <source>
        <dbReference type="SAM" id="MobiDB-lite"/>
    </source>
</evidence>
<keyword evidence="2" id="KW-0723">Serine/threonine-protein kinase</keyword>
<dbReference type="GO" id="GO:0004674">
    <property type="term" value="F:protein serine/threonine kinase activity"/>
    <property type="evidence" value="ECO:0007669"/>
    <property type="project" value="UniProtKB-KW"/>
</dbReference>
<dbReference type="SUPFAM" id="SSF56112">
    <property type="entry name" value="Protein kinase-like (PK-like)"/>
    <property type="match status" value="1"/>
</dbReference>
<evidence type="ECO:0000256" key="7">
    <source>
        <dbReference type="ARBA" id="ARBA00047899"/>
    </source>
</evidence>
<evidence type="ECO:0000259" key="10">
    <source>
        <dbReference type="PROSITE" id="PS50011"/>
    </source>
</evidence>
<dbReference type="InterPro" id="IPR050660">
    <property type="entry name" value="NEK_Ser/Thr_kinase"/>
</dbReference>
<dbReference type="GO" id="GO:0005524">
    <property type="term" value="F:ATP binding"/>
    <property type="evidence" value="ECO:0007669"/>
    <property type="project" value="UniProtKB-KW"/>
</dbReference>
<dbReference type="EMBL" id="AGSI01000027">
    <property type="protein sequence ID" value="EIE18107.1"/>
    <property type="molecule type" value="Genomic_DNA"/>
</dbReference>
<feature type="compositionally biased region" description="Low complexity" evidence="9">
    <location>
        <begin position="431"/>
        <end position="445"/>
    </location>
</feature>
<feature type="compositionally biased region" description="Low complexity" evidence="9">
    <location>
        <begin position="405"/>
        <end position="416"/>
    </location>
</feature>
<dbReference type="OrthoDB" id="514919at2759"/>
<dbReference type="PROSITE" id="PS50011">
    <property type="entry name" value="PROTEIN_KINASE_DOM"/>
    <property type="match status" value="1"/>
</dbReference>
<feature type="region of interest" description="Disordered" evidence="9">
    <location>
        <begin position="401"/>
        <end position="463"/>
    </location>
</feature>
<dbReference type="KEGG" id="csl:COCSUDRAFT_68420"/>
<evidence type="ECO:0000256" key="3">
    <source>
        <dbReference type="ARBA" id="ARBA00022679"/>
    </source>
</evidence>
<feature type="compositionally biased region" description="Polar residues" evidence="9">
    <location>
        <begin position="503"/>
        <end position="512"/>
    </location>
</feature>
<dbReference type="GeneID" id="17036063"/>
<evidence type="ECO:0000256" key="6">
    <source>
        <dbReference type="ARBA" id="ARBA00022840"/>
    </source>
</evidence>
<dbReference type="InterPro" id="IPR011009">
    <property type="entry name" value="Kinase-like_dom_sf"/>
</dbReference>
<evidence type="ECO:0000256" key="2">
    <source>
        <dbReference type="ARBA" id="ARBA00022527"/>
    </source>
</evidence>
<comment type="catalytic activity">
    <reaction evidence="7">
        <text>L-threonyl-[protein] + ATP = O-phospho-L-threonyl-[protein] + ADP + H(+)</text>
        <dbReference type="Rhea" id="RHEA:46608"/>
        <dbReference type="Rhea" id="RHEA-COMP:11060"/>
        <dbReference type="Rhea" id="RHEA-COMP:11605"/>
        <dbReference type="ChEBI" id="CHEBI:15378"/>
        <dbReference type="ChEBI" id="CHEBI:30013"/>
        <dbReference type="ChEBI" id="CHEBI:30616"/>
        <dbReference type="ChEBI" id="CHEBI:61977"/>
        <dbReference type="ChEBI" id="CHEBI:456216"/>
        <dbReference type="EC" id="2.7.11.1"/>
    </reaction>
</comment>
<feature type="domain" description="Protein kinase" evidence="10">
    <location>
        <begin position="619"/>
        <end position="900"/>
    </location>
</feature>
<feature type="region of interest" description="Disordered" evidence="9">
    <location>
        <begin position="925"/>
        <end position="957"/>
    </location>
</feature>
<feature type="region of interest" description="Disordered" evidence="9">
    <location>
        <begin position="337"/>
        <end position="389"/>
    </location>
</feature>
<dbReference type="InterPro" id="IPR000719">
    <property type="entry name" value="Prot_kinase_dom"/>
</dbReference>
<feature type="region of interest" description="Disordered" evidence="9">
    <location>
        <begin position="544"/>
        <end position="576"/>
    </location>
</feature>
<feature type="compositionally biased region" description="Polar residues" evidence="9">
    <location>
        <begin position="942"/>
        <end position="955"/>
    </location>
</feature>
<dbReference type="SMART" id="SM00220">
    <property type="entry name" value="S_TKc"/>
    <property type="match status" value="1"/>
</dbReference>
<dbReference type="EC" id="2.7.11.1" evidence="1"/>
<sequence>MCAGLDVSGVAITSVNGVPVNGAAEAPASAVGAPAAAAAWPALPEWAYPFTPVTDLPSAPAQACTLPPLGSAVEPLPPVQAPSQVSSPEVQLVGGAPSTSPEQARPPLNFTLALQGPTVDQLASQPQAADVLKRALADLLPGVLPDQIALSQPAVQRGGTQPQGLAGSGRRRTLLALRTADVTAAIVTSPGQEESVMKSLNALAALPRTTLLQALHSRGLEITDARVSAVNGVPVQEAPESASSPTAPAGGPVSSPVSGRVSSAGQPASAPGSGLGATQKTYIVAGCAAAALALCLAAVLCCCIRRRRAANRQPPPSPVYITESEVRADSALRGIGRAVSGVPGRGRAGAAQKPVARAFSQPSRRGGDGLLSGHVSSTEAAGDAEKGTPPRTAAEALAAMQSRLAAESPSSQPPAADFSSPKAPDTQKPWAKPAGNPRAAAPPRAVSETFHGRRIPCGGSRRHSIMSSLPADVAMEAAMSNPLVTGNTKDSAVVTNPINLMDSSLSISTGRSKSPRTPRAQPSSPVAGDLEAISSAGISRLRRMASDTQESLDRLGSGSGTPRAGGSTSPRHFANPLLTTSHNSALLLSSAGSSILGAEVMRTPQGTPVQAENMANVQYAVQDIIDRGNVLAGKYVLQQGVVAGQASITAAAQEKRFPNRAALCHFYVDVADFDRERLLLDRLTRHVPALLDAFGKGDIPGAPHLPPCLVTDTGDYTLAEWPSKRARDPDEVQKRAVLAMVVKALAGLHSAGVAHCALGPGTVLWYARDNAMKLAGLGCAAEPGQATRVSPALRYAPPEVIAAAGKRTASLPASFAIDMWSLGAIAYEIFAGRPLFGNDVSPSNFAAMMAGKAALPWEGTRAPALAAINNVDARLLISGLLRRNASERWQMRQVLGCALFRPPTAAAPAARPAAAAVAGPADAAQRSASSTPAAVTPRFVSTMPSPQSRRTTSEGARSLEDAALYATAHLSSKRGGQ</sequence>
<keyword evidence="6" id="KW-0067">ATP-binding</keyword>
<feature type="region of interest" description="Disordered" evidence="9">
    <location>
        <begin position="236"/>
        <end position="273"/>
    </location>
</feature>
<evidence type="ECO:0000256" key="4">
    <source>
        <dbReference type="ARBA" id="ARBA00022741"/>
    </source>
</evidence>
<dbReference type="PANTHER" id="PTHR43671">
    <property type="entry name" value="SERINE/THREONINE-PROTEIN KINASE NEK"/>
    <property type="match status" value="1"/>
</dbReference>
<keyword evidence="4" id="KW-0547">Nucleotide-binding</keyword>
<keyword evidence="12" id="KW-1185">Reference proteome</keyword>
<evidence type="ECO:0000313" key="12">
    <source>
        <dbReference type="Proteomes" id="UP000007264"/>
    </source>
</evidence>
<evidence type="ECO:0000256" key="5">
    <source>
        <dbReference type="ARBA" id="ARBA00022777"/>
    </source>
</evidence>
<evidence type="ECO:0000313" key="11">
    <source>
        <dbReference type="EMBL" id="EIE18107.1"/>
    </source>
</evidence>
<name>I0YI88_COCSC</name>
<organism evidence="11 12">
    <name type="scientific">Coccomyxa subellipsoidea (strain C-169)</name>
    <name type="common">Green microalga</name>
    <dbReference type="NCBI Taxonomy" id="574566"/>
    <lineage>
        <taxon>Eukaryota</taxon>
        <taxon>Viridiplantae</taxon>
        <taxon>Chlorophyta</taxon>
        <taxon>core chlorophytes</taxon>
        <taxon>Trebouxiophyceae</taxon>
        <taxon>Trebouxiophyceae incertae sedis</taxon>
        <taxon>Coccomyxaceae</taxon>
        <taxon>Coccomyxa</taxon>
        <taxon>Coccomyxa subellipsoidea</taxon>
    </lineage>
</organism>
<proteinExistence type="predicted"/>
<evidence type="ECO:0000256" key="8">
    <source>
        <dbReference type="ARBA" id="ARBA00048679"/>
    </source>
</evidence>
<dbReference type="Proteomes" id="UP000007264">
    <property type="component" value="Unassembled WGS sequence"/>
</dbReference>
<dbReference type="Gene3D" id="1.10.510.10">
    <property type="entry name" value="Transferase(Phosphotransferase) domain 1"/>
    <property type="match status" value="1"/>
</dbReference>
<protein>
    <recommendedName>
        <fullName evidence="1">non-specific serine/threonine protein kinase</fullName>
        <ecNumber evidence="1">2.7.11.1</ecNumber>
    </recommendedName>
</protein>
<accession>I0YI88</accession>
<keyword evidence="3" id="KW-0808">Transferase</keyword>
<dbReference type="RefSeq" id="XP_005642651.1">
    <property type="nucleotide sequence ID" value="XM_005642594.1"/>
</dbReference>
<gene>
    <name evidence="11" type="ORF">COCSUDRAFT_68420</name>
</gene>
<reference evidence="11 12" key="1">
    <citation type="journal article" date="2012" name="Genome Biol.">
        <title>The genome of the polar eukaryotic microalga coccomyxa subellipsoidea reveals traits of cold adaptation.</title>
        <authorList>
            <person name="Blanc G."/>
            <person name="Agarkova I."/>
            <person name="Grimwood J."/>
            <person name="Kuo A."/>
            <person name="Brueggeman A."/>
            <person name="Dunigan D."/>
            <person name="Gurnon J."/>
            <person name="Ladunga I."/>
            <person name="Lindquist E."/>
            <person name="Lucas S."/>
            <person name="Pangilinan J."/>
            <person name="Proschold T."/>
            <person name="Salamov A."/>
            <person name="Schmutz J."/>
            <person name="Weeks D."/>
            <person name="Yamada T."/>
            <person name="Claverie J.M."/>
            <person name="Grigoriev I."/>
            <person name="Van Etten J."/>
            <person name="Lomsadze A."/>
            <person name="Borodovsky M."/>
        </authorList>
    </citation>
    <scope>NUCLEOTIDE SEQUENCE [LARGE SCALE GENOMIC DNA]</scope>
    <source>
        <strain evidence="11 12">C-169</strain>
    </source>
</reference>
<evidence type="ECO:0000256" key="1">
    <source>
        <dbReference type="ARBA" id="ARBA00012513"/>
    </source>
</evidence>
<comment type="catalytic activity">
    <reaction evidence="8">
        <text>L-seryl-[protein] + ATP = O-phospho-L-seryl-[protein] + ADP + H(+)</text>
        <dbReference type="Rhea" id="RHEA:17989"/>
        <dbReference type="Rhea" id="RHEA-COMP:9863"/>
        <dbReference type="Rhea" id="RHEA-COMP:11604"/>
        <dbReference type="ChEBI" id="CHEBI:15378"/>
        <dbReference type="ChEBI" id="CHEBI:29999"/>
        <dbReference type="ChEBI" id="CHEBI:30616"/>
        <dbReference type="ChEBI" id="CHEBI:83421"/>
        <dbReference type="ChEBI" id="CHEBI:456216"/>
        <dbReference type="EC" id="2.7.11.1"/>
    </reaction>
</comment>
<dbReference type="STRING" id="574566.I0YI88"/>
<dbReference type="AlphaFoldDB" id="I0YI88"/>
<dbReference type="eggNOG" id="KOG0594">
    <property type="taxonomic scope" value="Eukaryota"/>
</dbReference>
<dbReference type="PANTHER" id="PTHR43671:SF98">
    <property type="entry name" value="SERINE_THREONINE-PROTEIN KINASE NEK11"/>
    <property type="match status" value="1"/>
</dbReference>
<feature type="compositionally biased region" description="Low complexity" evidence="9">
    <location>
        <begin position="237"/>
        <end position="272"/>
    </location>
</feature>
<comment type="caution">
    <text evidence="11">The sequence shown here is derived from an EMBL/GenBank/DDBJ whole genome shotgun (WGS) entry which is preliminary data.</text>
</comment>
<dbReference type="Pfam" id="PF00069">
    <property type="entry name" value="Pkinase"/>
    <property type="match status" value="1"/>
</dbReference>